<comment type="similarity">
    <text evidence="1">Belongs to the GMC oxidoreductase family.</text>
</comment>
<dbReference type="InterPro" id="IPR036188">
    <property type="entry name" value="FAD/NAD-bd_sf"/>
</dbReference>
<dbReference type="EMBL" id="CM026424">
    <property type="protein sequence ID" value="KAG0580861.1"/>
    <property type="molecule type" value="Genomic_DNA"/>
</dbReference>
<sequence>MGLPAMAIVLLMALLQTGTAAAETRAFSKARDAITEPSHAQYEYIVVGGGTAGCAIAATLSEHYKVLLLERGGTPYGNPSIERLEGWADLLRDDPTESSERSPIQAFRSADGVHNRRARVLGGGSAINAGFYNRASDAEVRAAGWKPKSVQEAYEWVEERIASPASLGPWQKALKNGLVQAGVTPDNGLTYEHIQGTKLGHSIFDAQGRRHTAADLLFSANDELLTVLTFASAQRIIFNVSDENKQPRATGVEYTDSRNATHFAYLQDGFQNEVILSAGALGSPQLLLLSGIGSCEHLAEFNITCHVDLSAVGAEMVDNPINAIVLVSPNPLETSLISVAGITHEGVVIEGASGGNWTWQWPGMGQLNIFPPLERSVEMISLVQTNLQNLSSNTKEQIDQSGFILSKVYDPISSGTLRLKSRDVSQNPYVKFNYYTHPRDVETCIRGVKYLHKLLQTPAFQGFRYTTVTPIIALLYPELSSSEGERTDGAYIPDLKNRTETANWCRDTVTTIWHFHGGCVLGKVVDKRYRVFGVRSLRVVDGSTFTKSPGTNPQATVMMLGRYVGVRMLKDRKIAEETVNSRN</sequence>
<evidence type="ECO:0000256" key="4">
    <source>
        <dbReference type="PIRSR" id="PIRSR000137-3"/>
    </source>
</evidence>
<feature type="binding site" evidence="3">
    <location>
        <position position="542"/>
    </location>
    <ligand>
        <name>FAD</name>
        <dbReference type="ChEBI" id="CHEBI:57692"/>
    </ligand>
</feature>
<evidence type="ECO:0000259" key="6">
    <source>
        <dbReference type="PROSITE" id="PS00624"/>
    </source>
</evidence>
<dbReference type="InterPro" id="IPR007867">
    <property type="entry name" value="GMC_OxRtase_C"/>
</dbReference>
<dbReference type="SUPFAM" id="SSF51905">
    <property type="entry name" value="FAD/NAD(P)-binding domain"/>
    <property type="match status" value="1"/>
</dbReference>
<proteinExistence type="inferred from homology"/>
<dbReference type="AlphaFoldDB" id="A0A8T0IDE2"/>
<feature type="signal peptide" evidence="5">
    <location>
        <begin position="1"/>
        <end position="21"/>
    </location>
</feature>
<feature type="binding site" evidence="3">
    <location>
        <begin position="513"/>
        <end position="514"/>
    </location>
    <ligand>
        <name>FAD</name>
        <dbReference type="ChEBI" id="CHEBI:57692"/>
    </ligand>
</feature>
<dbReference type="InterPro" id="IPR051871">
    <property type="entry name" value="GMC_Oxidoreductase-Related"/>
</dbReference>
<dbReference type="GO" id="GO:0016614">
    <property type="term" value="F:oxidoreductase activity, acting on CH-OH group of donors"/>
    <property type="evidence" value="ECO:0007669"/>
    <property type="project" value="InterPro"/>
</dbReference>
<protein>
    <recommendedName>
        <fullName evidence="6">Glucose-methanol-choline oxidoreductase N-terminal domain-containing protein</fullName>
    </recommendedName>
</protein>
<dbReference type="Gene3D" id="3.30.410.40">
    <property type="match status" value="1"/>
</dbReference>
<dbReference type="InterPro" id="IPR012132">
    <property type="entry name" value="GMC_OxRdtase"/>
</dbReference>
<dbReference type="Proteomes" id="UP000822688">
    <property type="component" value="Chromosome 4"/>
</dbReference>
<organism evidence="7 8">
    <name type="scientific">Ceratodon purpureus</name>
    <name type="common">Fire moss</name>
    <name type="synonym">Dicranum purpureum</name>
    <dbReference type="NCBI Taxonomy" id="3225"/>
    <lineage>
        <taxon>Eukaryota</taxon>
        <taxon>Viridiplantae</taxon>
        <taxon>Streptophyta</taxon>
        <taxon>Embryophyta</taxon>
        <taxon>Bryophyta</taxon>
        <taxon>Bryophytina</taxon>
        <taxon>Bryopsida</taxon>
        <taxon>Dicranidae</taxon>
        <taxon>Pseudoditrichales</taxon>
        <taxon>Ditrichaceae</taxon>
        <taxon>Ceratodon</taxon>
    </lineage>
</organism>
<dbReference type="PANTHER" id="PTHR45968">
    <property type="entry name" value="OSJNBA0019K04.7 PROTEIN"/>
    <property type="match status" value="1"/>
</dbReference>
<comment type="cofactor">
    <cofactor evidence="3">
        <name>FAD</name>
        <dbReference type="ChEBI" id="CHEBI:57692"/>
    </cofactor>
</comment>
<feature type="disulfide bond" evidence="4">
    <location>
        <begin position="444"/>
        <end position="505"/>
    </location>
</feature>
<feature type="domain" description="Glucose-methanol-choline oxidoreductase N-terminal" evidence="6">
    <location>
        <begin position="279"/>
        <end position="293"/>
    </location>
</feature>
<keyword evidence="3" id="KW-0285">Flavoprotein</keyword>
<dbReference type="PANTHER" id="PTHR45968:SF3">
    <property type="entry name" value="OS04G0573100 PROTEIN"/>
    <property type="match status" value="1"/>
</dbReference>
<reference evidence="7" key="1">
    <citation type="submission" date="2020-06" db="EMBL/GenBank/DDBJ databases">
        <title>WGS assembly of Ceratodon purpureus strain R40.</title>
        <authorList>
            <person name="Carey S.B."/>
            <person name="Jenkins J."/>
            <person name="Shu S."/>
            <person name="Lovell J.T."/>
            <person name="Sreedasyam A."/>
            <person name="Maumus F."/>
            <person name="Tiley G.P."/>
            <person name="Fernandez-Pozo N."/>
            <person name="Barry K."/>
            <person name="Chen C."/>
            <person name="Wang M."/>
            <person name="Lipzen A."/>
            <person name="Daum C."/>
            <person name="Saski C.A."/>
            <person name="Payton A.C."/>
            <person name="Mcbreen J.C."/>
            <person name="Conrad R.E."/>
            <person name="Kollar L.M."/>
            <person name="Olsson S."/>
            <person name="Huttunen S."/>
            <person name="Landis J.B."/>
            <person name="Wickett N.J."/>
            <person name="Johnson M.G."/>
            <person name="Rensing S.A."/>
            <person name="Grimwood J."/>
            <person name="Schmutz J."/>
            <person name="Mcdaniel S.F."/>
        </authorList>
    </citation>
    <scope>NUCLEOTIDE SEQUENCE</scope>
    <source>
        <strain evidence="7">R40</strain>
    </source>
</reference>
<feature type="binding site" evidence="3">
    <location>
        <position position="120"/>
    </location>
    <ligand>
        <name>FAD</name>
        <dbReference type="ChEBI" id="CHEBI:57692"/>
    </ligand>
</feature>
<keyword evidence="2 5" id="KW-0732">Signal</keyword>
<evidence type="ECO:0000256" key="5">
    <source>
        <dbReference type="SAM" id="SignalP"/>
    </source>
</evidence>
<comment type="caution">
    <text evidence="7">The sequence shown here is derived from an EMBL/GenBank/DDBJ whole genome shotgun (WGS) entry which is preliminary data.</text>
</comment>
<dbReference type="Pfam" id="PF00732">
    <property type="entry name" value="GMC_oxred_N"/>
    <property type="match status" value="1"/>
</dbReference>
<dbReference type="Pfam" id="PF05199">
    <property type="entry name" value="GMC_oxred_C"/>
    <property type="match status" value="1"/>
</dbReference>
<keyword evidence="8" id="KW-1185">Reference proteome</keyword>
<dbReference type="GO" id="GO:0050660">
    <property type="term" value="F:flavin adenine dinucleotide binding"/>
    <property type="evidence" value="ECO:0007669"/>
    <property type="project" value="InterPro"/>
</dbReference>
<evidence type="ECO:0000256" key="1">
    <source>
        <dbReference type="ARBA" id="ARBA00010790"/>
    </source>
</evidence>
<gene>
    <name evidence="7" type="ORF">KC19_4G206000</name>
</gene>
<feature type="chain" id="PRO_5036274529" description="Glucose-methanol-choline oxidoreductase N-terminal domain-containing protein" evidence="5">
    <location>
        <begin position="22"/>
        <end position="583"/>
    </location>
</feature>
<name>A0A8T0IDE2_CERPU</name>
<evidence type="ECO:0000313" key="8">
    <source>
        <dbReference type="Proteomes" id="UP000822688"/>
    </source>
</evidence>
<evidence type="ECO:0000256" key="2">
    <source>
        <dbReference type="ARBA" id="ARBA00022729"/>
    </source>
</evidence>
<dbReference type="Gene3D" id="3.50.50.60">
    <property type="entry name" value="FAD/NAD(P)-binding domain"/>
    <property type="match status" value="1"/>
</dbReference>
<dbReference type="PROSITE" id="PS00624">
    <property type="entry name" value="GMC_OXRED_2"/>
    <property type="match status" value="1"/>
</dbReference>
<dbReference type="SUPFAM" id="SSF54373">
    <property type="entry name" value="FAD-linked reductases, C-terminal domain"/>
    <property type="match status" value="1"/>
</dbReference>
<keyword evidence="4" id="KW-1015">Disulfide bond</keyword>
<dbReference type="EMBL" id="CM026424">
    <property type="protein sequence ID" value="KAG0580863.1"/>
    <property type="molecule type" value="Genomic_DNA"/>
</dbReference>
<evidence type="ECO:0000313" key="7">
    <source>
        <dbReference type="EMBL" id="KAG0580861.1"/>
    </source>
</evidence>
<keyword evidence="3" id="KW-0274">FAD</keyword>
<accession>A0A8T0IDE2</accession>
<evidence type="ECO:0000256" key="3">
    <source>
        <dbReference type="PIRSR" id="PIRSR000137-2"/>
    </source>
</evidence>
<feature type="binding site" evidence="3">
    <location>
        <begin position="553"/>
        <end position="554"/>
    </location>
    <ligand>
        <name>FAD</name>
        <dbReference type="ChEBI" id="CHEBI:57692"/>
    </ligand>
</feature>
<dbReference type="InterPro" id="IPR000172">
    <property type="entry name" value="GMC_OxRdtase_N"/>
</dbReference>
<dbReference type="PIRSF" id="PIRSF000137">
    <property type="entry name" value="Alcohol_oxidase"/>
    <property type="match status" value="1"/>
</dbReference>